<dbReference type="AlphaFoldDB" id="A0A8H3PIL5"/>
<dbReference type="GO" id="GO:0004674">
    <property type="term" value="F:protein serine/threonine kinase activity"/>
    <property type="evidence" value="ECO:0007669"/>
    <property type="project" value="TreeGrafter"/>
</dbReference>
<evidence type="ECO:0000313" key="3">
    <source>
        <dbReference type="Proteomes" id="UP000664534"/>
    </source>
</evidence>
<dbReference type="PROSITE" id="PS50011">
    <property type="entry name" value="PROTEIN_KINASE_DOM"/>
    <property type="match status" value="1"/>
</dbReference>
<dbReference type="GO" id="GO:0005524">
    <property type="term" value="F:ATP binding"/>
    <property type="evidence" value="ECO:0007669"/>
    <property type="project" value="InterPro"/>
</dbReference>
<sequence>MTLDFEGSMITGDDEESQVFAQVHGHDSCTIIFRYALSPKDPQSLANRIVTCFHDLPANDPSETFPNRAAMREELYSSICRVWHQCIEHPFIAAPDVTVEIYEDPQGYTQWRIFHENLYNNYEELLLPLRSLFENGVVKDPSYSIIDYSSLIQISYCGGRGTTKLVRSPLSPENIYVFKGFEFVSYLESRAAFVHQKNTLYHEIQTISSLPRHPNIKLPANLFVATRKNIIDQESIICGTLYSFLEQGTLDDQVQNAKTTGARLPLSDKAAWCFQMTSAIAHTHYTAHTFHMDIKPTNFLVDDNRNLILIDWEQSAAPLYTLAPEADGSWDVIDESTGPAGSTKPELVYKKYSGPDRENLPYGRPKWNVFPLWRDSCPRAVEAAEVFSLGRTMWMLLEQVTQNEIEYLDDVVVSWSENANDIPDDWRTVVHCCLSRDPNRRLRLFELVNFWEARIHRACKKEDVSDG</sequence>
<evidence type="ECO:0000259" key="1">
    <source>
        <dbReference type="PROSITE" id="PS50011"/>
    </source>
</evidence>
<dbReference type="Gene3D" id="1.10.510.10">
    <property type="entry name" value="Transferase(Phosphotransferase) domain 1"/>
    <property type="match status" value="1"/>
</dbReference>
<comment type="caution">
    <text evidence="2">The sequence shown here is derived from an EMBL/GenBank/DDBJ whole genome shotgun (WGS) entry which is preliminary data.</text>
</comment>
<dbReference type="SUPFAM" id="SSF56112">
    <property type="entry name" value="Protein kinase-like (PK-like)"/>
    <property type="match status" value="1"/>
</dbReference>
<dbReference type="EMBL" id="CAJPDT010000153">
    <property type="protein sequence ID" value="CAF9941658.1"/>
    <property type="molecule type" value="Genomic_DNA"/>
</dbReference>
<dbReference type="PANTHER" id="PTHR24361:SF613">
    <property type="entry name" value="NUCLEAR RECEPTOR-BINDING PROTEIN-RELATED"/>
    <property type="match status" value="1"/>
</dbReference>
<dbReference type="InterPro" id="IPR000719">
    <property type="entry name" value="Prot_kinase_dom"/>
</dbReference>
<proteinExistence type="predicted"/>
<dbReference type="InterPro" id="IPR011009">
    <property type="entry name" value="Kinase-like_dom_sf"/>
</dbReference>
<organism evidence="2 3">
    <name type="scientific">Imshaugia aleurites</name>
    <dbReference type="NCBI Taxonomy" id="172621"/>
    <lineage>
        <taxon>Eukaryota</taxon>
        <taxon>Fungi</taxon>
        <taxon>Dikarya</taxon>
        <taxon>Ascomycota</taxon>
        <taxon>Pezizomycotina</taxon>
        <taxon>Lecanoromycetes</taxon>
        <taxon>OSLEUM clade</taxon>
        <taxon>Lecanoromycetidae</taxon>
        <taxon>Lecanorales</taxon>
        <taxon>Lecanorineae</taxon>
        <taxon>Parmeliaceae</taxon>
        <taxon>Imshaugia</taxon>
    </lineage>
</organism>
<name>A0A8H3PIL5_9LECA</name>
<feature type="domain" description="Protein kinase" evidence="1">
    <location>
        <begin position="152"/>
        <end position="455"/>
    </location>
</feature>
<dbReference type="GO" id="GO:0005737">
    <property type="term" value="C:cytoplasm"/>
    <property type="evidence" value="ECO:0007669"/>
    <property type="project" value="TreeGrafter"/>
</dbReference>
<reference evidence="2" key="1">
    <citation type="submission" date="2021-03" db="EMBL/GenBank/DDBJ databases">
        <authorList>
            <person name="Tagirdzhanova G."/>
        </authorList>
    </citation>
    <scope>NUCLEOTIDE SEQUENCE</scope>
</reference>
<dbReference type="InterPro" id="IPR053235">
    <property type="entry name" value="Ser_Thr_kinase"/>
</dbReference>
<dbReference type="Proteomes" id="UP000664534">
    <property type="component" value="Unassembled WGS sequence"/>
</dbReference>
<evidence type="ECO:0000313" key="2">
    <source>
        <dbReference type="EMBL" id="CAF9941658.1"/>
    </source>
</evidence>
<dbReference type="SMART" id="SM00220">
    <property type="entry name" value="S_TKc"/>
    <property type="match status" value="1"/>
</dbReference>
<dbReference type="PANTHER" id="PTHR24361">
    <property type="entry name" value="MITOGEN-ACTIVATED KINASE KINASE KINASE"/>
    <property type="match status" value="1"/>
</dbReference>
<protein>
    <recommendedName>
        <fullName evidence="1">Protein kinase domain-containing protein</fullName>
    </recommendedName>
</protein>
<keyword evidence="3" id="KW-1185">Reference proteome</keyword>
<accession>A0A8H3PIL5</accession>
<dbReference type="Pfam" id="PF00069">
    <property type="entry name" value="Pkinase"/>
    <property type="match status" value="1"/>
</dbReference>
<dbReference type="OrthoDB" id="4062651at2759"/>
<gene>
    <name evidence="2" type="ORF">IMSHALPRED_002837</name>
</gene>